<dbReference type="InterPro" id="IPR036388">
    <property type="entry name" value="WH-like_DNA-bd_sf"/>
</dbReference>
<dbReference type="PANTHER" id="PTHR30537:SF72">
    <property type="entry name" value="LYSR FAMILY TRANSCRIPTIONAL REGULATOR"/>
    <property type="match status" value="1"/>
</dbReference>
<dbReference type="Gene3D" id="3.40.190.290">
    <property type="match status" value="1"/>
</dbReference>
<dbReference type="GO" id="GO:0043565">
    <property type="term" value="F:sequence-specific DNA binding"/>
    <property type="evidence" value="ECO:0007669"/>
    <property type="project" value="TreeGrafter"/>
</dbReference>
<keyword evidence="4" id="KW-0804">Transcription</keyword>
<accession>A0A5E4UYM2</accession>
<dbReference type="RefSeq" id="WP_150684093.1">
    <property type="nucleotide sequence ID" value="NZ_CABPSI010000002.1"/>
</dbReference>
<reference evidence="6 7" key="1">
    <citation type="submission" date="2019-08" db="EMBL/GenBank/DDBJ databases">
        <authorList>
            <person name="Peeters C."/>
        </authorList>
    </citation>
    <scope>NUCLEOTIDE SEQUENCE [LARGE SCALE GENOMIC DNA]</scope>
    <source>
        <strain evidence="6 7">LMG 31115</strain>
    </source>
</reference>
<gene>
    <name evidence="6" type="ORF">PIN31115_02277</name>
</gene>
<dbReference type="SUPFAM" id="SSF53850">
    <property type="entry name" value="Periplasmic binding protein-like II"/>
    <property type="match status" value="1"/>
</dbReference>
<dbReference type="PROSITE" id="PS50931">
    <property type="entry name" value="HTH_LYSR"/>
    <property type="match status" value="1"/>
</dbReference>
<evidence type="ECO:0000313" key="6">
    <source>
        <dbReference type="EMBL" id="VVE04219.1"/>
    </source>
</evidence>
<evidence type="ECO:0000256" key="3">
    <source>
        <dbReference type="ARBA" id="ARBA00023125"/>
    </source>
</evidence>
<dbReference type="Pfam" id="PF03466">
    <property type="entry name" value="LysR_substrate"/>
    <property type="match status" value="1"/>
</dbReference>
<dbReference type="FunFam" id="1.10.10.10:FF:000001">
    <property type="entry name" value="LysR family transcriptional regulator"/>
    <property type="match status" value="1"/>
</dbReference>
<dbReference type="PANTHER" id="PTHR30537">
    <property type="entry name" value="HTH-TYPE TRANSCRIPTIONAL REGULATOR"/>
    <property type="match status" value="1"/>
</dbReference>
<keyword evidence="3" id="KW-0238">DNA-binding</keyword>
<dbReference type="GO" id="GO:0003700">
    <property type="term" value="F:DNA-binding transcription factor activity"/>
    <property type="evidence" value="ECO:0007669"/>
    <property type="project" value="InterPro"/>
</dbReference>
<evidence type="ECO:0000256" key="2">
    <source>
        <dbReference type="ARBA" id="ARBA00023015"/>
    </source>
</evidence>
<sequence>MESTAVNVFVQVAETGSFVAAGRLLGISASAVGKRVSALEDQLGVRLFHRSTRSLTLTAEGGMFLARGRRILAELEAAQAELSQVNLNPRGRLRLSVPLVGEPFLSVMGQFKLAYPDVDLELEFTDRRVDIIEEGFDAVIRSGDAPDSRLTARRFGALNMLLVGAPDYLARRGTPRTAGDLAQHACIQFRYPNTGKLQVWPLGEDRKAEADGERGERGEAAGFPLSTSVVCNNLEARIAFALQGVGIAYLPDFSIRGYLRTGQLLQVLPHCTETGIPFHIMWPSGGQVPAKLRVFIDFMRERVFPEQAP</sequence>
<evidence type="ECO:0000256" key="4">
    <source>
        <dbReference type="ARBA" id="ARBA00023163"/>
    </source>
</evidence>
<dbReference type="AlphaFoldDB" id="A0A5E4UYM2"/>
<organism evidence="6 7">
    <name type="scientific">Pandoraea iniqua</name>
    <dbReference type="NCBI Taxonomy" id="2508288"/>
    <lineage>
        <taxon>Bacteria</taxon>
        <taxon>Pseudomonadati</taxon>
        <taxon>Pseudomonadota</taxon>
        <taxon>Betaproteobacteria</taxon>
        <taxon>Burkholderiales</taxon>
        <taxon>Burkholderiaceae</taxon>
        <taxon>Pandoraea</taxon>
    </lineage>
</organism>
<comment type="similarity">
    <text evidence="1">Belongs to the LysR transcriptional regulatory family.</text>
</comment>
<dbReference type="CDD" id="cd08476">
    <property type="entry name" value="PBP2_CrgA_like_7"/>
    <property type="match status" value="1"/>
</dbReference>
<dbReference type="SUPFAM" id="SSF46785">
    <property type="entry name" value="Winged helix' DNA-binding domain"/>
    <property type="match status" value="1"/>
</dbReference>
<protein>
    <submittedName>
        <fullName evidence="6">LysR family transcriptional regulator</fullName>
    </submittedName>
</protein>
<dbReference type="InterPro" id="IPR005119">
    <property type="entry name" value="LysR_subst-bd"/>
</dbReference>
<dbReference type="InterPro" id="IPR036390">
    <property type="entry name" value="WH_DNA-bd_sf"/>
</dbReference>
<keyword evidence="2" id="KW-0805">Transcription regulation</keyword>
<evidence type="ECO:0000313" key="7">
    <source>
        <dbReference type="Proteomes" id="UP000333828"/>
    </source>
</evidence>
<dbReference type="Pfam" id="PF00126">
    <property type="entry name" value="HTH_1"/>
    <property type="match status" value="1"/>
</dbReference>
<dbReference type="InterPro" id="IPR058163">
    <property type="entry name" value="LysR-type_TF_proteobact-type"/>
</dbReference>
<dbReference type="GO" id="GO:0006351">
    <property type="term" value="P:DNA-templated transcription"/>
    <property type="evidence" value="ECO:0007669"/>
    <property type="project" value="TreeGrafter"/>
</dbReference>
<name>A0A5E4UYM2_9BURK</name>
<feature type="domain" description="HTH lysR-type" evidence="5">
    <location>
        <begin position="1"/>
        <end position="58"/>
    </location>
</feature>
<dbReference type="Gene3D" id="1.10.10.10">
    <property type="entry name" value="Winged helix-like DNA-binding domain superfamily/Winged helix DNA-binding domain"/>
    <property type="match status" value="1"/>
</dbReference>
<proteinExistence type="inferred from homology"/>
<evidence type="ECO:0000259" key="5">
    <source>
        <dbReference type="PROSITE" id="PS50931"/>
    </source>
</evidence>
<dbReference type="EMBL" id="CABPSI010000002">
    <property type="protein sequence ID" value="VVE04219.1"/>
    <property type="molecule type" value="Genomic_DNA"/>
</dbReference>
<evidence type="ECO:0000256" key="1">
    <source>
        <dbReference type="ARBA" id="ARBA00009437"/>
    </source>
</evidence>
<dbReference type="InterPro" id="IPR000847">
    <property type="entry name" value="LysR_HTH_N"/>
</dbReference>
<dbReference type="Proteomes" id="UP000333828">
    <property type="component" value="Unassembled WGS sequence"/>
</dbReference>
<keyword evidence="7" id="KW-1185">Reference proteome</keyword>